<evidence type="ECO:0000256" key="1">
    <source>
        <dbReference type="SAM" id="MobiDB-lite"/>
    </source>
</evidence>
<gene>
    <name evidence="2" type="ORF">C7B43_18790</name>
</gene>
<dbReference type="EMBL" id="PXYT01000074">
    <property type="protein sequence ID" value="PSR24550.1"/>
    <property type="molecule type" value="Genomic_DNA"/>
</dbReference>
<accession>A0A2T2WQP8</accession>
<evidence type="ECO:0000313" key="2">
    <source>
        <dbReference type="EMBL" id="PSR24550.1"/>
    </source>
</evidence>
<proteinExistence type="predicted"/>
<dbReference type="AlphaFoldDB" id="A0A2T2WQP8"/>
<comment type="caution">
    <text evidence="2">The sequence shown here is derived from an EMBL/GenBank/DDBJ whole genome shotgun (WGS) entry which is preliminary data.</text>
</comment>
<organism evidence="2 3">
    <name type="scientific">Sulfobacillus benefaciens</name>
    <dbReference type="NCBI Taxonomy" id="453960"/>
    <lineage>
        <taxon>Bacteria</taxon>
        <taxon>Bacillati</taxon>
        <taxon>Bacillota</taxon>
        <taxon>Clostridia</taxon>
        <taxon>Eubacteriales</taxon>
        <taxon>Clostridiales Family XVII. Incertae Sedis</taxon>
        <taxon>Sulfobacillus</taxon>
    </lineage>
</organism>
<evidence type="ECO:0000313" key="3">
    <source>
        <dbReference type="Proteomes" id="UP000242699"/>
    </source>
</evidence>
<dbReference type="Proteomes" id="UP000242699">
    <property type="component" value="Unassembled WGS sequence"/>
</dbReference>
<name>A0A2T2WQP8_9FIRM</name>
<feature type="region of interest" description="Disordered" evidence="1">
    <location>
        <begin position="32"/>
        <end position="66"/>
    </location>
</feature>
<feature type="compositionally biased region" description="Basic and acidic residues" evidence="1">
    <location>
        <begin position="32"/>
        <end position="45"/>
    </location>
</feature>
<reference evidence="2 3" key="1">
    <citation type="journal article" date="2014" name="BMC Genomics">
        <title>Comparison of environmental and isolate Sulfobacillus genomes reveals diverse carbon, sulfur, nitrogen, and hydrogen metabolisms.</title>
        <authorList>
            <person name="Justice N.B."/>
            <person name="Norman A."/>
            <person name="Brown C.T."/>
            <person name="Singh A."/>
            <person name="Thomas B.C."/>
            <person name="Banfield J.F."/>
        </authorList>
    </citation>
    <scope>NUCLEOTIDE SEQUENCE [LARGE SCALE GENOMIC DNA]</scope>
    <source>
        <strain evidence="2">AMDSBA1</strain>
    </source>
</reference>
<protein>
    <submittedName>
        <fullName evidence="2">Uncharacterized protein</fullName>
    </submittedName>
</protein>
<sequence length="66" mass="7400">MWRHNEVGHTRTKNDLQIQAALDTNAAATDKKALGAMNSERRDDQSSQGNDMIRPYLNADRSDVLS</sequence>